<accession>A0AAU7V8U3</accession>
<dbReference type="PANTHER" id="PTHR30244">
    <property type="entry name" value="TRANSAMINASE"/>
    <property type="match status" value="1"/>
</dbReference>
<dbReference type="RefSeq" id="WP_350258637.1">
    <property type="nucleotide sequence ID" value="NZ_CP138335.1"/>
</dbReference>
<sequence length="370" mass="39228">MTTEELAFIPPAKPIIGEEEVEAVSAVLRSGMVAQGPQVAAFEQEFSEQVVDGVHSVAVNSGTSALHLGLLAAGVGPGDEVIVPSFTFAATANSVAITGATPVFADIEPTYFCLDPKAAEAAITERTKAIMPVHLYGHPANMDAFEDLAEKHGLALFEDAAQAHGASLDGQKVGTFGTFAGFSFYPTKNMTSGEGGMVTSASAEVARRVQVLRNQGMAKQYANEMVGLNNRMTDINGAIGRTQLKHLDEWTQKRQANAAFLDANLEGVVVPAVAEGAVHVYHQYTIRVDAADRARIVEQLRDQYQVGSGVYYPIPNHRLVSLAHFAPGLDLPETEKAAAEVISLPVHPSLSQADLERIVTAVNAVVRAGA</sequence>
<dbReference type="EC" id="2.6.1.-" evidence="5"/>
<dbReference type="PIRSF" id="PIRSF000390">
    <property type="entry name" value="PLP_StrS"/>
    <property type="match status" value="1"/>
</dbReference>
<dbReference type="AlphaFoldDB" id="A0AAU7V8U3"/>
<gene>
    <name evidence="5" type="ORF">SAC06_02465</name>
</gene>
<dbReference type="Gene3D" id="3.90.1150.10">
    <property type="entry name" value="Aspartate Aminotransferase, domain 1"/>
    <property type="match status" value="1"/>
</dbReference>
<organism evidence="5">
    <name type="scientific">Scrofimicrobium appendicitidis</name>
    <dbReference type="NCBI Taxonomy" id="3079930"/>
    <lineage>
        <taxon>Bacteria</taxon>
        <taxon>Bacillati</taxon>
        <taxon>Actinomycetota</taxon>
        <taxon>Actinomycetes</taxon>
        <taxon>Actinomycetales</taxon>
        <taxon>Actinomycetaceae</taxon>
        <taxon>Scrofimicrobium</taxon>
    </lineage>
</organism>
<dbReference type="GO" id="GO:0000271">
    <property type="term" value="P:polysaccharide biosynthetic process"/>
    <property type="evidence" value="ECO:0007669"/>
    <property type="project" value="TreeGrafter"/>
</dbReference>
<reference evidence="5" key="1">
    <citation type="submission" date="2023-11" db="EMBL/GenBank/DDBJ databases">
        <title>Scrofimicrobium hongkongense sp. nov., isolated from a patient with peritonitis.</title>
        <authorList>
            <person name="Lao H.Y."/>
            <person name="Wong A.Y.P."/>
            <person name="Ng T.L."/>
            <person name="Wong R.Y.L."/>
            <person name="Yau M.C.Y."/>
            <person name="Lam J.Y.W."/>
            <person name="Siu G.K.H."/>
        </authorList>
    </citation>
    <scope>NUCLEOTIDE SEQUENCE</scope>
    <source>
        <strain evidence="5">R131</strain>
    </source>
</reference>
<evidence type="ECO:0000256" key="3">
    <source>
        <dbReference type="PIRSR" id="PIRSR000390-2"/>
    </source>
</evidence>
<evidence type="ECO:0000256" key="4">
    <source>
        <dbReference type="RuleBase" id="RU004508"/>
    </source>
</evidence>
<proteinExistence type="inferred from homology"/>
<feature type="active site" description="Proton acceptor" evidence="2">
    <location>
        <position position="188"/>
    </location>
</feature>
<keyword evidence="5" id="KW-0808">Transferase</keyword>
<feature type="modified residue" description="N6-(pyridoxal phosphate)lysine" evidence="3">
    <location>
        <position position="188"/>
    </location>
</feature>
<name>A0AAU7V8U3_9ACTO</name>
<dbReference type="EMBL" id="CP138335">
    <property type="protein sequence ID" value="XBW08438.1"/>
    <property type="molecule type" value="Genomic_DNA"/>
</dbReference>
<dbReference type="GO" id="GO:0030170">
    <property type="term" value="F:pyridoxal phosphate binding"/>
    <property type="evidence" value="ECO:0007669"/>
    <property type="project" value="TreeGrafter"/>
</dbReference>
<dbReference type="KEGG" id="sapp:SAC06_02465"/>
<dbReference type="InterPro" id="IPR015422">
    <property type="entry name" value="PyrdxlP-dep_Trfase_small"/>
</dbReference>
<comment type="cofactor">
    <cofactor evidence="1">
        <name>pyridoxal 5'-phosphate</name>
        <dbReference type="ChEBI" id="CHEBI:597326"/>
    </cofactor>
</comment>
<dbReference type="PANTHER" id="PTHR30244:SF34">
    <property type="entry name" value="DTDP-4-AMINO-4,6-DIDEOXYGALACTOSE TRANSAMINASE"/>
    <property type="match status" value="1"/>
</dbReference>
<dbReference type="InterPro" id="IPR015421">
    <property type="entry name" value="PyrdxlP-dep_Trfase_major"/>
</dbReference>
<dbReference type="Gene3D" id="3.40.640.10">
    <property type="entry name" value="Type I PLP-dependent aspartate aminotransferase-like (Major domain)"/>
    <property type="match status" value="1"/>
</dbReference>
<dbReference type="CDD" id="cd00616">
    <property type="entry name" value="AHBA_syn"/>
    <property type="match status" value="1"/>
</dbReference>
<dbReference type="InterPro" id="IPR000653">
    <property type="entry name" value="DegT/StrS_aminotransferase"/>
</dbReference>
<evidence type="ECO:0000256" key="2">
    <source>
        <dbReference type="PIRSR" id="PIRSR000390-1"/>
    </source>
</evidence>
<dbReference type="Pfam" id="PF01041">
    <property type="entry name" value="DegT_DnrJ_EryC1"/>
    <property type="match status" value="1"/>
</dbReference>
<dbReference type="GO" id="GO:0008483">
    <property type="term" value="F:transaminase activity"/>
    <property type="evidence" value="ECO:0007669"/>
    <property type="project" value="UniProtKB-KW"/>
</dbReference>
<dbReference type="InterPro" id="IPR015424">
    <property type="entry name" value="PyrdxlP-dep_Trfase"/>
</dbReference>
<evidence type="ECO:0000313" key="5">
    <source>
        <dbReference type="EMBL" id="XBW08438.1"/>
    </source>
</evidence>
<dbReference type="SUPFAM" id="SSF53383">
    <property type="entry name" value="PLP-dependent transferases"/>
    <property type="match status" value="1"/>
</dbReference>
<comment type="similarity">
    <text evidence="4">Belongs to the DegT/DnrJ/EryC1 family.</text>
</comment>
<protein>
    <submittedName>
        <fullName evidence="5">DegT/DnrJ/EryC1/StrS family aminotransferase</fullName>
        <ecNumber evidence="5">2.6.1.-</ecNumber>
    </submittedName>
</protein>
<evidence type="ECO:0000256" key="1">
    <source>
        <dbReference type="ARBA" id="ARBA00001933"/>
    </source>
</evidence>
<keyword evidence="5" id="KW-0032">Aminotransferase</keyword>
<keyword evidence="3 4" id="KW-0663">Pyridoxal phosphate</keyword>